<proteinExistence type="predicted"/>
<protein>
    <submittedName>
        <fullName evidence="2">Uncharacterized protein</fullName>
    </submittedName>
</protein>
<sequence length="389" mass="37173">MSSHEQEWEYTSTTVDKDVAEHAVKHAEPKPDIEPAKAASKEASGGALSAHPLASGELTEAAAKPQDKGLMAHALSAGEEEVPEPDNAEQPKKAAPPPEDTPSAEEAAPASGITAADGEQEREESGDADPNPTAVGPRGVLGGLARTAGTAVGILSDAPGAAAHVGGAAKAAVAHVDAASSHVAGGLRGVAAGVAERAGELGSTVQALGAALGDKAGQVDKAASEVASEVKTAAAQVGEKLPIDCHGGDLRGLGQELKGLTVAAGDKVVGALGAISAASNSLAADLKGSKGAAGEAAAGVDSTTSEIAGAVRDAGGAIADATPINTERVKELAAGAGAKAQQAGAAVAGAAAAAGGTAAGAVQAAAAKVGSVLPGRGGAKEESGDGHEE</sequence>
<evidence type="ECO:0000313" key="2">
    <source>
        <dbReference type="EMBL" id="KAK9838549.1"/>
    </source>
</evidence>
<evidence type="ECO:0000313" key="3">
    <source>
        <dbReference type="Proteomes" id="UP001445335"/>
    </source>
</evidence>
<dbReference type="Proteomes" id="UP001445335">
    <property type="component" value="Unassembled WGS sequence"/>
</dbReference>
<feature type="region of interest" description="Disordered" evidence="1">
    <location>
        <begin position="1"/>
        <end position="141"/>
    </location>
</feature>
<gene>
    <name evidence="2" type="ORF">WJX81_006764</name>
</gene>
<organism evidence="2 3">
    <name type="scientific">Elliptochloris bilobata</name>
    <dbReference type="NCBI Taxonomy" id="381761"/>
    <lineage>
        <taxon>Eukaryota</taxon>
        <taxon>Viridiplantae</taxon>
        <taxon>Chlorophyta</taxon>
        <taxon>core chlorophytes</taxon>
        <taxon>Trebouxiophyceae</taxon>
        <taxon>Trebouxiophyceae incertae sedis</taxon>
        <taxon>Elliptochloris clade</taxon>
        <taxon>Elliptochloris</taxon>
    </lineage>
</organism>
<feature type="compositionally biased region" description="Low complexity" evidence="1">
    <location>
        <begin position="36"/>
        <end position="50"/>
    </location>
</feature>
<accession>A0AAW1RXT3</accession>
<comment type="caution">
    <text evidence="2">The sequence shown here is derived from an EMBL/GenBank/DDBJ whole genome shotgun (WGS) entry which is preliminary data.</text>
</comment>
<evidence type="ECO:0000256" key="1">
    <source>
        <dbReference type="SAM" id="MobiDB-lite"/>
    </source>
</evidence>
<reference evidence="2 3" key="1">
    <citation type="journal article" date="2024" name="Nat. Commun.">
        <title>Phylogenomics reveals the evolutionary origins of lichenization in chlorophyte algae.</title>
        <authorList>
            <person name="Puginier C."/>
            <person name="Libourel C."/>
            <person name="Otte J."/>
            <person name="Skaloud P."/>
            <person name="Haon M."/>
            <person name="Grisel S."/>
            <person name="Petersen M."/>
            <person name="Berrin J.G."/>
            <person name="Delaux P.M."/>
            <person name="Dal Grande F."/>
            <person name="Keller J."/>
        </authorList>
    </citation>
    <scope>NUCLEOTIDE SEQUENCE [LARGE SCALE GENOMIC DNA]</scope>
    <source>
        <strain evidence="2 3">SAG 245.80</strain>
    </source>
</reference>
<feature type="compositionally biased region" description="Basic and acidic residues" evidence="1">
    <location>
        <begin position="15"/>
        <end position="35"/>
    </location>
</feature>
<keyword evidence="3" id="KW-1185">Reference proteome</keyword>
<feature type="compositionally biased region" description="Acidic residues" evidence="1">
    <location>
        <begin position="118"/>
        <end position="127"/>
    </location>
</feature>
<dbReference type="EMBL" id="JALJOU010000018">
    <property type="protein sequence ID" value="KAK9838549.1"/>
    <property type="molecule type" value="Genomic_DNA"/>
</dbReference>
<name>A0AAW1RXT3_9CHLO</name>
<dbReference type="AlphaFoldDB" id="A0AAW1RXT3"/>
<feature type="compositionally biased region" description="Acidic residues" evidence="1">
    <location>
        <begin position="78"/>
        <end position="87"/>
    </location>
</feature>